<evidence type="ECO:0000313" key="6">
    <source>
        <dbReference type="Proteomes" id="UP000621390"/>
    </source>
</evidence>
<dbReference type="InterPro" id="IPR032689">
    <property type="entry name" value="TraG-D_C"/>
</dbReference>
<dbReference type="Proteomes" id="UP000621390">
    <property type="component" value="Unassembled WGS sequence"/>
</dbReference>
<keyword evidence="2" id="KW-0472">Membrane</keyword>
<dbReference type="EMBL" id="JAEMOP010000009">
    <property type="protein sequence ID" value="MBJ7316767.1"/>
    <property type="molecule type" value="Genomic_DNA"/>
</dbReference>
<gene>
    <name evidence="4" type="ORF">JHC10_01240</name>
    <name evidence="5" type="ORF">JHC11_12300</name>
</gene>
<comment type="caution">
    <text evidence="5">The sequence shown here is derived from an EMBL/GenBank/DDBJ whole genome shotgun (WGS) entry which is preliminary data.</text>
</comment>
<organism evidence="5 6">
    <name type="scientific">Idiomarina abyssalis</name>
    <dbReference type="NCBI Taxonomy" id="86102"/>
    <lineage>
        <taxon>Bacteria</taxon>
        <taxon>Pseudomonadati</taxon>
        <taxon>Pseudomonadota</taxon>
        <taxon>Gammaproteobacteria</taxon>
        <taxon>Alteromonadales</taxon>
        <taxon>Idiomarinaceae</taxon>
        <taxon>Idiomarina</taxon>
    </lineage>
</organism>
<dbReference type="Proteomes" id="UP000655994">
    <property type="component" value="Unassembled WGS sequence"/>
</dbReference>
<feature type="domain" description="TraD/TraG TraM recognition site" evidence="3">
    <location>
        <begin position="434"/>
        <end position="558"/>
    </location>
</feature>
<proteinExistence type="predicted"/>
<evidence type="ECO:0000313" key="7">
    <source>
        <dbReference type="Proteomes" id="UP000655994"/>
    </source>
</evidence>
<feature type="transmembrane region" description="Helical" evidence="2">
    <location>
        <begin position="40"/>
        <end position="73"/>
    </location>
</feature>
<sequence length="841" mass="92884">MAMHESMSYSNLVAISQARESNFTDIAHRSPLSFLKSKTAAIIAAALGVTALAFPVTLPISGALLAGTCALSYRKQKKESTQYPLYAPMHSKAKVDPLDLDPGTKKPVPPRGIIYYGVEEGTFRQLWGTAESEVRHHFLQGSTGSGKSVVIFATRIFGYLLMGSGALLGDGKSDLTTPATVAAICHRTMRLHDFYVLNYITGGRDVWGLTTSELSSTINPFLTGSYSTCTELVKKLLNDDGDIWTKRAMAFVDALTRPLVYLRDIGEIQFNVGHYSDYLTLDALGKLAGRQDIPFRYRRELYNFIKTLPGLDANSFNALLKGEPFNPKKSTQPLDQLGFCVMQISPVINLLAGDYGHIFGVLHGSISVRDIVMKRRVCVFLLPSLEKASASVRSLGQIVLALVNDLLASGIGNQQEGDLQQALDSRWTNDRYPFSLTLDEVSFYFQRDLVNLIYAQARSLKLSAGIGNQDNYAIEKLGDAEAKDLKTIFANSNIKMIGKLTDGADSVEQILDLLPERVVYETKSMQRTVGLVSSSYGAQEVSAERRKLLDATDFQRLREGQFFIIHSDRVIRANMLGVFPKILLNQKINSLVPPNELPEERAKNLVTYFNNTYRKIVLHQRRLDEAGGKTNQAVTTKEVSRLIGYINEEDKPTLTGVFDALQRVEDDLSSALKERLAALTQSSSKLKTSDEVIKSNEVSEPTKERPSQSGDTDSALPASEQSSTEKPVDPNSNMQLNLGASGSSADDSVSERVNQQIDHLLGDINETISQMGEINIREAFNRGEQMTVETATEQARETIKKVDEALTSHPTPPIPTIDPEQYLNTLKNIQAMLSPNFDDEN</sequence>
<dbReference type="EMBL" id="JAEMOS010000002">
    <property type="protein sequence ID" value="MBJ7265559.1"/>
    <property type="molecule type" value="Genomic_DNA"/>
</dbReference>
<evidence type="ECO:0000313" key="5">
    <source>
        <dbReference type="EMBL" id="MBJ7316767.1"/>
    </source>
</evidence>
<feature type="region of interest" description="Disordered" evidence="1">
    <location>
        <begin position="681"/>
        <end position="751"/>
    </location>
</feature>
<feature type="compositionally biased region" description="Polar residues" evidence="1">
    <location>
        <begin position="719"/>
        <end position="738"/>
    </location>
</feature>
<reference evidence="5 7" key="1">
    <citation type="submission" date="2020-09" db="EMBL/GenBank/DDBJ databases">
        <title>Draft Genomes of Bacterial Isolates from North Pond Shallow Sediments.</title>
        <authorList>
            <person name="Kiel Reese B."/>
            <person name="Mullis M."/>
            <person name="Weisend R.E."/>
        </authorList>
    </citation>
    <scope>NUCLEOTIDE SEQUENCE</scope>
    <source>
        <strain evidence="5">KJE-2</strain>
        <strain evidence="4 7">KJE-3</strain>
    </source>
</reference>
<evidence type="ECO:0000259" key="3">
    <source>
        <dbReference type="Pfam" id="PF12696"/>
    </source>
</evidence>
<evidence type="ECO:0000313" key="4">
    <source>
        <dbReference type="EMBL" id="MBJ7265559.1"/>
    </source>
</evidence>
<dbReference type="SUPFAM" id="SSF52540">
    <property type="entry name" value="P-loop containing nucleoside triphosphate hydrolases"/>
    <property type="match status" value="1"/>
</dbReference>
<dbReference type="RefSeq" id="WP_199493441.1">
    <property type="nucleotide sequence ID" value="NZ_JAEMOS010000002.1"/>
</dbReference>
<keyword evidence="2" id="KW-1133">Transmembrane helix</keyword>
<dbReference type="Pfam" id="PF12696">
    <property type="entry name" value="TraG-D_C"/>
    <property type="match status" value="1"/>
</dbReference>
<name>A0A8I1GDI8_9GAMM</name>
<evidence type="ECO:0000256" key="1">
    <source>
        <dbReference type="SAM" id="MobiDB-lite"/>
    </source>
</evidence>
<dbReference type="AlphaFoldDB" id="A0A8I1GDI8"/>
<accession>A0A8I1GDI8</accession>
<dbReference type="InterPro" id="IPR027417">
    <property type="entry name" value="P-loop_NTPase"/>
</dbReference>
<keyword evidence="7" id="KW-1185">Reference proteome</keyword>
<evidence type="ECO:0000256" key="2">
    <source>
        <dbReference type="SAM" id="Phobius"/>
    </source>
</evidence>
<keyword evidence="2" id="KW-0812">Transmembrane</keyword>
<dbReference type="Gene3D" id="3.40.50.300">
    <property type="entry name" value="P-loop containing nucleotide triphosphate hydrolases"/>
    <property type="match status" value="1"/>
</dbReference>
<protein>
    <recommendedName>
        <fullName evidence="3">TraD/TraG TraM recognition site domain-containing protein</fullName>
    </recommendedName>
</protein>